<keyword evidence="6" id="KW-0813">Transport</keyword>
<dbReference type="STRING" id="1076937.SAMN04488120_1034"/>
<keyword evidence="4 6" id="KW-0408">Iron</keyword>
<evidence type="ECO:0000313" key="9">
    <source>
        <dbReference type="Proteomes" id="UP000199771"/>
    </source>
</evidence>
<evidence type="ECO:0000256" key="6">
    <source>
        <dbReference type="PIRNR" id="PIRNR000139"/>
    </source>
</evidence>
<dbReference type="Proteomes" id="UP000199771">
    <property type="component" value="Unassembled WGS sequence"/>
</dbReference>
<organism evidence="8 9">
    <name type="scientific">Fontimonas thermophila</name>
    <dbReference type="NCBI Taxonomy" id="1076937"/>
    <lineage>
        <taxon>Bacteria</taxon>
        <taxon>Pseudomonadati</taxon>
        <taxon>Pseudomonadota</taxon>
        <taxon>Gammaproteobacteria</taxon>
        <taxon>Nevskiales</taxon>
        <taxon>Nevskiaceae</taxon>
        <taxon>Fontimonas</taxon>
    </lineage>
</organism>
<keyword evidence="3" id="KW-0677">Repeat</keyword>
<dbReference type="InterPro" id="IPR004017">
    <property type="entry name" value="Cys_rich_dom"/>
</dbReference>
<evidence type="ECO:0000256" key="1">
    <source>
        <dbReference type="ARBA" id="ARBA00022485"/>
    </source>
</evidence>
<dbReference type="GO" id="GO:0046872">
    <property type="term" value="F:metal ion binding"/>
    <property type="evidence" value="ECO:0007669"/>
    <property type="project" value="UniProtKB-UniRule"/>
</dbReference>
<dbReference type="Gene3D" id="1.10.1060.10">
    <property type="entry name" value="Alpha-helical ferredoxin"/>
    <property type="match status" value="1"/>
</dbReference>
<comment type="catalytic activity">
    <reaction evidence="6">
        <text>glycolate + A = glyoxylate + AH2</text>
        <dbReference type="Rhea" id="RHEA:21264"/>
        <dbReference type="ChEBI" id="CHEBI:13193"/>
        <dbReference type="ChEBI" id="CHEBI:17499"/>
        <dbReference type="ChEBI" id="CHEBI:29805"/>
        <dbReference type="ChEBI" id="CHEBI:36655"/>
        <dbReference type="EC" id="1.1.99.14"/>
    </reaction>
</comment>
<dbReference type="OrthoDB" id="9765258at2"/>
<evidence type="ECO:0000256" key="2">
    <source>
        <dbReference type="ARBA" id="ARBA00022723"/>
    </source>
</evidence>
<dbReference type="AlphaFoldDB" id="A0A1I2I7S7"/>
<name>A0A1I2I7S7_9GAMM</name>
<evidence type="ECO:0000256" key="5">
    <source>
        <dbReference type="ARBA" id="ARBA00023014"/>
    </source>
</evidence>
<evidence type="ECO:0000313" key="8">
    <source>
        <dbReference type="EMBL" id="SFF36946.1"/>
    </source>
</evidence>
<dbReference type="PROSITE" id="PS51379">
    <property type="entry name" value="4FE4S_FER_2"/>
    <property type="match status" value="2"/>
</dbReference>
<sequence>MTTSPAAHRSLLANADLCVKCGLCLPHCPTYAQTRHEGDSPRGRIALIQGLATGALPLTDSLESHLDGCLACRACERVCPAQVPYGRLIDEGRAWMAAQRPQRTRLVRLIGALLSSNTVLRILDALLWLYRASGAQHLVRRSGMLGRGRLARLESLLPPRTPRRAPARPPSRHLRGRVSLFTGCVGRLVDTQTLSAVQRLFERFGYRVERPAGQTCCGAIHAHGGLPDAARRNAERNLHAFADAQSIVHSASGCGATLVDYPLLLPGSAPAQRFADRLEDVCAALLARWPPELHLRPLRARVAVHLPCTQRNVLGGAEQIYTLLRKIPGIELVDLDPAQRCCGAAGLYFVTQAQMADALLERKLAAVARLRPDYIISTNIGCSLHLAGGLRRHAGPAPEVLHPATLVARQLPED</sequence>
<reference evidence="8 9" key="1">
    <citation type="submission" date="2016-10" db="EMBL/GenBank/DDBJ databases">
        <authorList>
            <person name="de Groot N.N."/>
        </authorList>
    </citation>
    <scope>NUCLEOTIDE SEQUENCE [LARGE SCALE GENOMIC DNA]</scope>
    <source>
        <strain evidence="8 9">DSM 23609</strain>
    </source>
</reference>
<keyword evidence="2 6" id="KW-0479">Metal-binding</keyword>
<dbReference type="Pfam" id="PF13183">
    <property type="entry name" value="Fer4_8"/>
    <property type="match status" value="1"/>
</dbReference>
<keyword evidence="5 6" id="KW-0411">Iron-sulfur</keyword>
<comment type="cofactor">
    <cofactor evidence="6">
        <name>[4Fe-4S] cluster</name>
        <dbReference type="ChEBI" id="CHEBI:49883"/>
    </cofactor>
    <text evidence="6">Binds 2 [4Fe-4S] clusters.</text>
</comment>
<dbReference type="InterPro" id="IPR017900">
    <property type="entry name" value="4Fe4S_Fe_S_CS"/>
</dbReference>
<dbReference type="GO" id="GO:0051539">
    <property type="term" value="F:4 iron, 4 sulfur cluster binding"/>
    <property type="evidence" value="ECO:0007669"/>
    <property type="project" value="UniProtKB-UniRule"/>
</dbReference>
<proteinExistence type="predicted"/>
<gene>
    <name evidence="8" type="ORF">SAMN04488120_1034</name>
</gene>
<dbReference type="PANTHER" id="PTHR32479:SF17">
    <property type="entry name" value="GLYCOLATE OXIDASE IRON-SULFUR SUBUNIT"/>
    <property type="match status" value="1"/>
</dbReference>
<dbReference type="SUPFAM" id="SSF46548">
    <property type="entry name" value="alpha-helical ferredoxin"/>
    <property type="match status" value="1"/>
</dbReference>
<dbReference type="PROSITE" id="PS00198">
    <property type="entry name" value="4FE4S_FER_1"/>
    <property type="match status" value="2"/>
</dbReference>
<feature type="domain" description="4Fe-4S ferredoxin-type" evidence="7">
    <location>
        <begin position="9"/>
        <end position="38"/>
    </location>
</feature>
<feature type="domain" description="4Fe-4S ferredoxin-type" evidence="7">
    <location>
        <begin position="60"/>
        <end position="91"/>
    </location>
</feature>
<dbReference type="Pfam" id="PF02754">
    <property type="entry name" value="CCG"/>
    <property type="match status" value="2"/>
</dbReference>
<dbReference type="InterPro" id="IPR012257">
    <property type="entry name" value="Glc_ox_4Fe-4S"/>
</dbReference>
<comment type="catalytic activity">
    <reaction evidence="6">
        <text>(R)-lactate + A = pyruvate + AH2</text>
        <dbReference type="Rhea" id="RHEA:15089"/>
        <dbReference type="ChEBI" id="CHEBI:13193"/>
        <dbReference type="ChEBI" id="CHEBI:15361"/>
        <dbReference type="ChEBI" id="CHEBI:16004"/>
        <dbReference type="ChEBI" id="CHEBI:17499"/>
    </reaction>
</comment>
<accession>A0A1I2I7S7</accession>
<dbReference type="PIRSF" id="PIRSF000139">
    <property type="entry name" value="Glc_ox_4Fe-4S"/>
    <property type="match status" value="1"/>
</dbReference>
<evidence type="ECO:0000259" key="7">
    <source>
        <dbReference type="PROSITE" id="PS51379"/>
    </source>
</evidence>
<dbReference type="EMBL" id="FOOC01000003">
    <property type="protein sequence ID" value="SFF36946.1"/>
    <property type="molecule type" value="Genomic_DNA"/>
</dbReference>
<dbReference type="InterPro" id="IPR017896">
    <property type="entry name" value="4Fe4S_Fe-S-bd"/>
</dbReference>
<dbReference type="EC" id="1.1.99.14" evidence="6"/>
<dbReference type="InterPro" id="IPR009051">
    <property type="entry name" value="Helical_ferredxn"/>
</dbReference>
<dbReference type="GO" id="GO:0019154">
    <property type="term" value="F:glycolate dehydrogenase activity"/>
    <property type="evidence" value="ECO:0007669"/>
    <property type="project" value="UniProtKB-EC"/>
</dbReference>
<protein>
    <recommendedName>
        <fullName evidence="6">Glycolate oxidase iron-sulfur subunit</fullName>
        <ecNumber evidence="6">1.1.99.14</ecNumber>
    </recommendedName>
</protein>
<keyword evidence="6" id="KW-0249">Electron transport</keyword>
<evidence type="ECO:0000256" key="4">
    <source>
        <dbReference type="ARBA" id="ARBA00023004"/>
    </source>
</evidence>
<dbReference type="PANTHER" id="PTHR32479">
    <property type="entry name" value="GLYCOLATE OXIDASE IRON-SULFUR SUBUNIT"/>
    <property type="match status" value="1"/>
</dbReference>
<dbReference type="RefSeq" id="WP_091531955.1">
    <property type="nucleotide sequence ID" value="NZ_FOOC01000003.1"/>
</dbReference>
<evidence type="ECO:0000256" key="3">
    <source>
        <dbReference type="ARBA" id="ARBA00022737"/>
    </source>
</evidence>
<keyword evidence="1 6" id="KW-0004">4Fe-4S</keyword>
<keyword evidence="9" id="KW-1185">Reference proteome</keyword>
<comment type="function">
    <text evidence="6">Component of a complex that catalyzes the oxidation of glycolate to glyoxylate.</text>
</comment>